<evidence type="ECO:0000313" key="1">
    <source>
        <dbReference type="Ensembl" id="ENSMMDP00005047419.1"/>
    </source>
</evidence>
<accession>A0A668AHI5</accession>
<dbReference type="AlphaFoldDB" id="A0A668AHI5"/>
<reference evidence="1" key="1">
    <citation type="submission" date="2019-06" db="EMBL/GenBank/DDBJ databases">
        <authorList>
            <consortium name="Wellcome Sanger Institute Data Sharing"/>
        </authorList>
    </citation>
    <scope>NUCLEOTIDE SEQUENCE [LARGE SCALE GENOMIC DNA]</scope>
</reference>
<protein>
    <submittedName>
        <fullName evidence="1">Uncharacterized protein</fullName>
    </submittedName>
</protein>
<reference evidence="1" key="3">
    <citation type="submission" date="2025-09" db="UniProtKB">
        <authorList>
            <consortium name="Ensembl"/>
        </authorList>
    </citation>
    <scope>IDENTIFICATION</scope>
</reference>
<evidence type="ECO:0000313" key="2">
    <source>
        <dbReference type="Proteomes" id="UP000472263"/>
    </source>
</evidence>
<organism evidence="1 2">
    <name type="scientific">Myripristis murdjan</name>
    <name type="common">pinecone soldierfish</name>
    <dbReference type="NCBI Taxonomy" id="586833"/>
    <lineage>
        <taxon>Eukaryota</taxon>
        <taxon>Metazoa</taxon>
        <taxon>Chordata</taxon>
        <taxon>Craniata</taxon>
        <taxon>Vertebrata</taxon>
        <taxon>Euteleostomi</taxon>
        <taxon>Actinopterygii</taxon>
        <taxon>Neopterygii</taxon>
        <taxon>Teleostei</taxon>
        <taxon>Neoteleostei</taxon>
        <taxon>Acanthomorphata</taxon>
        <taxon>Holocentriformes</taxon>
        <taxon>Holocentridae</taxon>
        <taxon>Myripristis</taxon>
    </lineage>
</organism>
<dbReference type="Proteomes" id="UP000472263">
    <property type="component" value="Chromosome 21"/>
</dbReference>
<name>A0A668AHI5_9TELE</name>
<dbReference type="Ensembl" id="ENSMMDT00005048362.1">
    <property type="protein sequence ID" value="ENSMMDP00005047419.1"/>
    <property type="gene ID" value="ENSMMDG00005021621.1"/>
</dbReference>
<sequence length="87" mass="9896">IGMFWALHQLKRSVCQVPLPLRTDCVILNPQTETRDGEREVDFLRGSTEAKASWLYIYTYYILYYKRVNSGGGATCVQVDVSQGCTD</sequence>
<reference evidence="1" key="2">
    <citation type="submission" date="2025-08" db="UniProtKB">
        <authorList>
            <consortium name="Ensembl"/>
        </authorList>
    </citation>
    <scope>IDENTIFICATION</scope>
</reference>
<dbReference type="InParanoid" id="A0A668AHI5"/>
<proteinExistence type="predicted"/>
<keyword evidence="2" id="KW-1185">Reference proteome</keyword>